<gene>
    <name evidence="2" type="ORF">G1H10_15080</name>
</gene>
<reference evidence="2 3" key="1">
    <citation type="submission" date="2020-02" db="EMBL/GenBank/DDBJ databases">
        <authorList>
            <person name="Li X.-J."/>
            <person name="Han X.-M."/>
        </authorList>
    </citation>
    <scope>NUCLEOTIDE SEQUENCE [LARGE SCALE GENOMIC DNA]</scope>
    <source>
        <strain evidence="2 3">CCTCC AB 2017055</strain>
    </source>
</reference>
<proteinExistence type="predicted"/>
<dbReference type="InterPro" id="IPR010499">
    <property type="entry name" value="AraC_E-bd"/>
</dbReference>
<dbReference type="Pfam" id="PF06445">
    <property type="entry name" value="GyrI-like"/>
    <property type="match status" value="1"/>
</dbReference>
<evidence type="ECO:0000313" key="2">
    <source>
        <dbReference type="EMBL" id="NEE01496.1"/>
    </source>
</evidence>
<evidence type="ECO:0000313" key="3">
    <source>
        <dbReference type="Proteomes" id="UP000475214"/>
    </source>
</evidence>
<name>A0A6L9S8F9_9ACTN</name>
<feature type="domain" description="AraC effector-binding" evidence="1">
    <location>
        <begin position="3"/>
        <end position="163"/>
    </location>
</feature>
<dbReference type="SUPFAM" id="SSF55136">
    <property type="entry name" value="Probable bacterial effector-binding domain"/>
    <property type="match status" value="1"/>
</dbReference>
<dbReference type="Proteomes" id="UP000475214">
    <property type="component" value="Unassembled WGS sequence"/>
</dbReference>
<dbReference type="EMBL" id="JAAGOA010000009">
    <property type="protein sequence ID" value="NEE01496.1"/>
    <property type="molecule type" value="Genomic_DNA"/>
</dbReference>
<protein>
    <submittedName>
        <fullName evidence="2">GyrI-like domain-containing protein</fullName>
    </submittedName>
</protein>
<dbReference type="SMART" id="SM00871">
    <property type="entry name" value="AraC_E_bind"/>
    <property type="match status" value="1"/>
</dbReference>
<accession>A0A6L9S8F9</accession>
<dbReference type="InterPro" id="IPR029442">
    <property type="entry name" value="GyrI-like"/>
</dbReference>
<comment type="caution">
    <text evidence="2">The sequence shown here is derived from an EMBL/GenBank/DDBJ whole genome shotgun (WGS) entry which is preliminary data.</text>
</comment>
<dbReference type="Gene3D" id="3.20.80.10">
    <property type="entry name" value="Regulatory factor, effector binding domain"/>
    <property type="match status" value="1"/>
</dbReference>
<keyword evidence="3" id="KW-1185">Reference proteome</keyword>
<organism evidence="2 3">
    <name type="scientific">Phytoactinopolyspora halotolerans</name>
    <dbReference type="NCBI Taxonomy" id="1981512"/>
    <lineage>
        <taxon>Bacteria</taxon>
        <taxon>Bacillati</taxon>
        <taxon>Actinomycetota</taxon>
        <taxon>Actinomycetes</taxon>
        <taxon>Jiangellales</taxon>
        <taxon>Jiangellaceae</taxon>
        <taxon>Phytoactinopolyspora</taxon>
    </lineage>
</organism>
<evidence type="ECO:0000259" key="1">
    <source>
        <dbReference type="SMART" id="SM00871"/>
    </source>
</evidence>
<dbReference type="AlphaFoldDB" id="A0A6L9S8F9"/>
<sequence length="164" mass="17830">MPTVPTVIERTEQPYVGITHVVTMETMPEVADRLPEVFAWLAARGVAPAGSPFFRYNRIDMAADLEVEVGVPVEAAVAGDDTVTAGTLPGGRYATVTHVGHPDGLMGATGELLTWGNQQGLQWDRSDTPHGELWGCRLEIYHTDPAEEPDMNKWETDLAFKLAG</sequence>
<dbReference type="InterPro" id="IPR011256">
    <property type="entry name" value="Reg_factor_effector_dom_sf"/>
</dbReference>
<dbReference type="RefSeq" id="WP_163739166.1">
    <property type="nucleotide sequence ID" value="NZ_JAAGOA010000009.1"/>
</dbReference>